<gene>
    <name evidence="2" type="ORF">CAPTEDRAFT_207492</name>
</gene>
<feature type="non-terminal residue" evidence="2">
    <location>
        <position position="105"/>
    </location>
</feature>
<reference evidence="4" key="1">
    <citation type="submission" date="2012-12" db="EMBL/GenBank/DDBJ databases">
        <authorList>
            <person name="Hellsten U."/>
            <person name="Grimwood J."/>
            <person name="Chapman J.A."/>
            <person name="Shapiro H."/>
            <person name="Aerts A."/>
            <person name="Otillar R.P."/>
            <person name="Terry A.Y."/>
            <person name="Boore J.L."/>
            <person name="Simakov O."/>
            <person name="Marletaz F."/>
            <person name="Cho S.-J."/>
            <person name="Edsinger-Gonzales E."/>
            <person name="Havlak P."/>
            <person name="Kuo D.-H."/>
            <person name="Larsson T."/>
            <person name="Lv J."/>
            <person name="Arendt D."/>
            <person name="Savage R."/>
            <person name="Osoegawa K."/>
            <person name="de Jong P."/>
            <person name="Lindberg D.R."/>
            <person name="Seaver E.C."/>
            <person name="Weisblat D.A."/>
            <person name="Putnam N.H."/>
            <person name="Grigoriev I.V."/>
            <person name="Rokhsar D.S."/>
        </authorList>
    </citation>
    <scope>NUCLEOTIDE SEQUENCE</scope>
    <source>
        <strain evidence="4">I ESC-2004</strain>
    </source>
</reference>
<evidence type="ECO:0000313" key="2">
    <source>
        <dbReference type="EMBL" id="ELT94650.1"/>
    </source>
</evidence>
<feature type="chain" id="PRO_5008787359" description="Apple domain-containing protein" evidence="1">
    <location>
        <begin position="21"/>
        <end position="105"/>
    </location>
</feature>
<dbReference type="EMBL" id="KB309374">
    <property type="protein sequence ID" value="ELT94650.1"/>
    <property type="molecule type" value="Genomic_DNA"/>
</dbReference>
<proteinExistence type="predicted"/>
<feature type="signal peptide" evidence="1">
    <location>
        <begin position="1"/>
        <end position="20"/>
    </location>
</feature>
<sequence length="105" mass="11555">MASLSVAFLLFVLIVTAVHACNFVILDLTEFTQLVFDSFDTSKLRNDLDCFSACGDRCTGVAWNEATKDCYVLTSQFQQNGTSAIILPVNNLVVFAREEFACGTQ</sequence>
<dbReference type="AlphaFoldDB" id="R7TUE9"/>
<dbReference type="EnsemblMetazoa" id="CapteT207492">
    <property type="protein sequence ID" value="CapteP207492"/>
    <property type="gene ID" value="CapteG207492"/>
</dbReference>
<reference evidence="3" key="3">
    <citation type="submission" date="2015-06" db="UniProtKB">
        <authorList>
            <consortium name="EnsemblMetazoa"/>
        </authorList>
    </citation>
    <scope>IDENTIFICATION</scope>
</reference>
<keyword evidence="4" id="KW-1185">Reference proteome</keyword>
<evidence type="ECO:0000313" key="3">
    <source>
        <dbReference type="EnsemblMetazoa" id="CapteP207492"/>
    </source>
</evidence>
<dbReference type="EMBL" id="AMQN01002509">
    <property type="status" value="NOT_ANNOTATED_CDS"/>
    <property type="molecule type" value="Genomic_DNA"/>
</dbReference>
<reference evidence="2 4" key="2">
    <citation type="journal article" date="2013" name="Nature">
        <title>Insights into bilaterian evolution from three spiralian genomes.</title>
        <authorList>
            <person name="Simakov O."/>
            <person name="Marletaz F."/>
            <person name="Cho S.J."/>
            <person name="Edsinger-Gonzales E."/>
            <person name="Havlak P."/>
            <person name="Hellsten U."/>
            <person name="Kuo D.H."/>
            <person name="Larsson T."/>
            <person name="Lv J."/>
            <person name="Arendt D."/>
            <person name="Savage R."/>
            <person name="Osoegawa K."/>
            <person name="de Jong P."/>
            <person name="Grimwood J."/>
            <person name="Chapman J.A."/>
            <person name="Shapiro H."/>
            <person name="Aerts A."/>
            <person name="Otillar R.P."/>
            <person name="Terry A.Y."/>
            <person name="Boore J.L."/>
            <person name="Grigoriev I.V."/>
            <person name="Lindberg D.R."/>
            <person name="Seaver E.C."/>
            <person name="Weisblat D.A."/>
            <person name="Putnam N.H."/>
            <person name="Rokhsar D.S."/>
        </authorList>
    </citation>
    <scope>NUCLEOTIDE SEQUENCE</scope>
    <source>
        <strain evidence="2 4">I ESC-2004</strain>
    </source>
</reference>
<dbReference type="Proteomes" id="UP000014760">
    <property type="component" value="Unassembled WGS sequence"/>
</dbReference>
<dbReference type="HOGENOM" id="CLU_2243170_0_0_1"/>
<keyword evidence="1" id="KW-0732">Signal</keyword>
<evidence type="ECO:0008006" key="5">
    <source>
        <dbReference type="Google" id="ProtNLM"/>
    </source>
</evidence>
<organism evidence="2">
    <name type="scientific">Capitella teleta</name>
    <name type="common">Polychaete worm</name>
    <dbReference type="NCBI Taxonomy" id="283909"/>
    <lineage>
        <taxon>Eukaryota</taxon>
        <taxon>Metazoa</taxon>
        <taxon>Spiralia</taxon>
        <taxon>Lophotrochozoa</taxon>
        <taxon>Annelida</taxon>
        <taxon>Polychaeta</taxon>
        <taxon>Sedentaria</taxon>
        <taxon>Scolecida</taxon>
        <taxon>Capitellidae</taxon>
        <taxon>Capitella</taxon>
    </lineage>
</organism>
<evidence type="ECO:0000313" key="4">
    <source>
        <dbReference type="Proteomes" id="UP000014760"/>
    </source>
</evidence>
<protein>
    <recommendedName>
        <fullName evidence="5">Apple domain-containing protein</fullName>
    </recommendedName>
</protein>
<evidence type="ECO:0000256" key="1">
    <source>
        <dbReference type="SAM" id="SignalP"/>
    </source>
</evidence>
<accession>R7TUE9</accession>
<name>R7TUE9_CAPTE</name>